<keyword evidence="4" id="KW-1185">Reference proteome</keyword>
<accession>A0A849P2H8</accession>
<dbReference type="InterPro" id="IPR038765">
    <property type="entry name" value="Papain-like_cys_pep_sf"/>
</dbReference>
<proteinExistence type="inferred from homology"/>
<dbReference type="RefSeq" id="WP_171679937.1">
    <property type="nucleotide sequence ID" value="NZ_JABGBN010000002.1"/>
</dbReference>
<dbReference type="Proteomes" id="UP000537862">
    <property type="component" value="Unassembled WGS sequence"/>
</dbReference>
<evidence type="ECO:0000256" key="2">
    <source>
        <dbReference type="RuleBase" id="RU003452"/>
    </source>
</evidence>
<dbReference type="InterPro" id="IPR001447">
    <property type="entry name" value="Arylamine_N-AcTrfase"/>
</dbReference>
<dbReference type="SUPFAM" id="SSF54001">
    <property type="entry name" value="Cysteine proteinases"/>
    <property type="match status" value="1"/>
</dbReference>
<comment type="similarity">
    <text evidence="1 2">Belongs to the arylamine N-acetyltransferase family.</text>
</comment>
<dbReference type="Pfam" id="PF00797">
    <property type="entry name" value="Acetyltransf_2"/>
    <property type="match status" value="1"/>
</dbReference>
<dbReference type="EMBL" id="JABGBN010000002">
    <property type="protein sequence ID" value="NOL51236.1"/>
    <property type="molecule type" value="Genomic_DNA"/>
</dbReference>
<gene>
    <name evidence="3" type="ORF">HKX39_03490</name>
</gene>
<reference evidence="3 4" key="1">
    <citation type="submission" date="2020-05" db="EMBL/GenBank/DDBJ databases">
        <authorList>
            <person name="Niu N."/>
        </authorList>
    </citation>
    <scope>NUCLEOTIDE SEQUENCE [LARGE SCALE GENOMIC DNA]</scope>
    <source>
        <strain evidence="3 4">3340-03</strain>
    </source>
</reference>
<dbReference type="PRINTS" id="PR01543">
    <property type="entry name" value="ANATRNSFRASE"/>
</dbReference>
<sequence>MLTNQQFQSYCQGVRLDYAQYSNRIPSLDVLTQFQQAHLISYPFQSLSTVLREPIQLEDEIVFQKIVMDQRGGYCYELNGLFQSVLRYLGFDVETLSAYIVHDNNPALPKAKTHTLLKVNLNQQDYLVDVGFGGLVPTIPLKLEANLIQHTPHGLYQLTRFKDKYVLSTEVNGQWKMLYAFDLNVQNIADLEVGNWFVSTHPHSPFRTRLMLSRIEANGIRHNLLNTRYQRHQLGKASESKELNSLQALFNLLSEVFFINISSIKTTEKEDILQRFLFSSSRLSRGK</sequence>
<keyword evidence="3" id="KW-0808">Transferase</keyword>
<dbReference type="PANTHER" id="PTHR11786:SF0">
    <property type="entry name" value="ARYLAMINE N-ACETYLTRANSFERASE 4-RELATED"/>
    <property type="match status" value="1"/>
</dbReference>
<dbReference type="AlphaFoldDB" id="A0A849P2H8"/>
<protein>
    <submittedName>
        <fullName evidence="3">Arylamine N-acetyltransferase</fullName>
    </submittedName>
</protein>
<name>A0A849P2H8_9BURK</name>
<dbReference type="Gene3D" id="3.30.2140.10">
    <property type="entry name" value="Arylamine N-acetyltransferase"/>
    <property type="match status" value="1"/>
</dbReference>
<dbReference type="PANTHER" id="PTHR11786">
    <property type="entry name" value="N-HYDROXYARYLAMINE O-ACETYLTRANSFERASE"/>
    <property type="match status" value="1"/>
</dbReference>
<dbReference type="GO" id="GO:0016407">
    <property type="term" value="F:acetyltransferase activity"/>
    <property type="evidence" value="ECO:0007669"/>
    <property type="project" value="InterPro"/>
</dbReference>
<dbReference type="Gene3D" id="2.40.128.150">
    <property type="entry name" value="Cysteine proteinases"/>
    <property type="match status" value="1"/>
</dbReference>
<evidence type="ECO:0000256" key="1">
    <source>
        <dbReference type="ARBA" id="ARBA00006547"/>
    </source>
</evidence>
<evidence type="ECO:0000313" key="4">
    <source>
        <dbReference type="Proteomes" id="UP000537862"/>
    </source>
</evidence>
<evidence type="ECO:0000313" key="3">
    <source>
        <dbReference type="EMBL" id="NOL51236.1"/>
    </source>
</evidence>
<comment type="caution">
    <text evidence="3">The sequence shown here is derived from an EMBL/GenBank/DDBJ whole genome shotgun (WGS) entry which is preliminary data.</text>
</comment>
<organism evidence="3 4">
    <name type="scientific">Pelistega suis</name>
    <dbReference type="NCBI Taxonomy" id="1631957"/>
    <lineage>
        <taxon>Bacteria</taxon>
        <taxon>Pseudomonadati</taxon>
        <taxon>Pseudomonadota</taxon>
        <taxon>Betaproteobacteria</taxon>
        <taxon>Burkholderiales</taxon>
        <taxon>Alcaligenaceae</taxon>
        <taxon>Pelistega</taxon>
    </lineage>
</organism>